<name>A0AA35XJY5_GEOBA</name>
<gene>
    <name evidence="1" type="ORF">GBAR_LOCUS29386</name>
</gene>
<comment type="caution">
    <text evidence="1">The sequence shown here is derived from an EMBL/GenBank/DDBJ whole genome shotgun (WGS) entry which is preliminary data.</text>
</comment>
<organism evidence="1 2">
    <name type="scientific">Geodia barretti</name>
    <name type="common">Barrett's horny sponge</name>
    <dbReference type="NCBI Taxonomy" id="519541"/>
    <lineage>
        <taxon>Eukaryota</taxon>
        <taxon>Metazoa</taxon>
        <taxon>Porifera</taxon>
        <taxon>Demospongiae</taxon>
        <taxon>Heteroscleromorpha</taxon>
        <taxon>Tetractinellida</taxon>
        <taxon>Astrophorina</taxon>
        <taxon>Geodiidae</taxon>
        <taxon>Geodia</taxon>
    </lineage>
</organism>
<reference evidence="1" key="1">
    <citation type="submission" date="2023-03" db="EMBL/GenBank/DDBJ databases">
        <authorList>
            <person name="Steffen K."/>
            <person name="Cardenas P."/>
        </authorList>
    </citation>
    <scope>NUCLEOTIDE SEQUENCE</scope>
</reference>
<protein>
    <submittedName>
        <fullName evidence="1">Uncharacterized protein</fullName>
    </submittedName>
</protein>
<evidence type="ECO:0000313" key="1">
    <source>
        <dbReference type="EMBL" id="CAI8053787.1"/>
    </source>
</evidence>
<dbReference type="EMBL" id="CASHTH010004123">
    <property type="protein sequence ID" value="CAI8053787.1"/>
    <property type="molecule type" value="Genomic_DNA"/>
</dbReference>
<evidence type="ECO:0000313" key="2">
    <source>
        <dbReference type="Proteomes" id="UP001174909"/>
    </source>
</evidence>
<feature type="non-terminal residue" evidence="1">
    <location>
        <position position="1"/>
    </location>
</feature>
<dbReference type="Proteomes" id="UP001174909">
    <property type="component" value="Unassembled WGS sequence"/>
</dbReference>
<keyword evidence="2" id="KW-1185">Reference proteome</keyword>
<sequence>MRDDFDDVKTELNGVSNAMCDKIEEHETAIKSDLKDMKENLTQQISGTGGWRRAVYLDMTDPNTNC</sequence>
<proteinExistence type="predicted"/>
<dbReference type="AlphaFoldDB" id="A0AA35XJY5"/>
<accession>A0AA35XJY5</accession>